<keyword evidence="1" id="KW-1133">Transmembrane helix</keyword>
<organism evidence="2 3">
    <name type="scientific">Ridgeia piscesae</name>
    <name type="common">Tubeworm</name>
    <dbReference type="NCBI Taxonomy" id="27915"/>
    <lineage>
        <taxon>Eukaryota</taxon>
        <taxon>Metazoa</taxon>
        <taxon>Spiralia</taxon>
        <taxon>Lophotrochozoa</taxon>
        <taxon>Annelida</taxon>
        <taxon>Polychaeta</taxon>
        <taxon>Sedentaria</taxon>
        <taxon>Canalipalpata</taxon>
        <taxon>Sabellida</taxon>
        <taxon>Siboglinidae</taxon>
        <taxon>Ridgeia</taxon>
    </lineage>
</organism>
<evidence type="ECO:0000313" key="2">
    <source>
        <dbReference type="EMBL" id="KAK2193678.1"/>
    </source>
</evidence>
<feature type="transmembrane region" description="Helical" evidence="1">
    <location>
        <begin position="6"/>
        <end position="24"/>
    </location>
</feature>
<gene>
    <name evidence="2" type="ORF">NP493_8g04034</name>
</gene>
<accession>A0AAD9PFP6</accession>
<proteinExistence type="predicted"/>
<evidence type="ECO:0000256" key="1">
    <source>
        <dbReference type="SAM" id="Phobius"/>
    </source>
</evidence>
<keyword evidence="3" id="KW-1185">Reference proteome</keyword>
<protein>
    <submittedName>
        <fullName evidence="2">Uncharacterized protein</fullName>
    </submittedName>
</protein>
<keyword evidence="1" id="KW-0812">Transmembrane</keyword>
<reference evidence="2" key="1">
    <citation type="journal article" date="2023" name="Mol. Biol. Evol.">
        <title>Third-Generation Sequencing Reveals the Adaptive Role of the Epigenome in Three Deep-Sea Polychaetes.</title>
        <authorList>
            <person name="Perez M."/>
            <person name="Aroh O."/>
            <person name="Sun Y."/>
            <person name="Lan Y."/>
            <person name="Juniper S.K."/>
            <person name="Young C.R."/>
            <person name="Angers B."/>
            <person name="Qian P.Y."/>
        </authorList>
    </citation>
    <scope>NUCLEOTIDE SEQUENCE</scope>
    <source>
        <strain evidence="2">R07B-5</strain>
    </source>
</reference>
<name>A0AAD9PFP6_RIDPI</name>
<dbReference type="EMBL" id="JAODUO010000008">
    <property type="protein sequence ID" value="KAK2193678.1"/>
    <property type="molecule type" value="Genomic_DNA"/>
</dbReference>
<keyword evidence="1" id="KW-0472">Membrane</keyword>
<dbReference type="AlphaFoldDB" id="A0AAD9PFP6"/>
<comment type="caution">
    <text evidence="2">The sequence shown here is derived from an EMBL/GenBank/DDBJ whole genome shotgun (WGS) entry which is preliminary data.</text>
</comment>
<dbReference type="Proteomes" id="UP001209878">
    <property type="component" value="Unassembled WGS sequence"/>
</dbReference>
<sequence>MIVSDYTFAVMSLLLAAFVLAVFVTKGESNPSVSGGTQPASVAHNIHGNDVKNRLSFVPNLPIGPKSWVDNEVVLPAGLLARYYIYVKPIIHGIDDIASMRLQIWRPVGQTKDVYKLVWERRVEVSTTETNGLLYDFDVSSDGFRVLPNDRIGWTNEMHFNVISCDYDIYHQTSFRNYYHSDYPRTEVRYNFNNLTVPATFSVAVKINPNATSADSSNPATAADTEVPTANTIAGRNLKGYSS</sequence>
<evidence type="ECO:0000313" key="3">
    <source>
        <dbReference type="Proteomes" id="UP001209878"/>
    </source>
</evidence>